<keyword evidence="6" id="KW-1185">Reference proteome</keyword>
<dbReference type="InterPro" id="IPR029052">
    <property type="entry name" value="Metallo-depent_PP-like"/>
</dbReference>
<dbReference type="GO" id="GO:0006094">
    <property type="term" value="P:gluconeogenesis"/>
    <property type="evidence" value="ECO:0007669"/>
    <property type="project" value="UniProtKB-UniRule"/>
</dbReference>
<keyword evidence="2 4" id="KW-0464">Manganese</keyword>
<evidence type="ECO:0000256" key="3">
    <source>
        <dbReference type="ARBA" id="ARBA00023277"/>
    </source>
</evidence>
<dbReference type="Proteomes" id="UP000202259">
    <property type="component" value="Chromosome"/>
</dbReference>
<proteinExistence type="inferred from homology"/>
<comment type="similarity">
    <text evidence="4">Belongs to the FBPase class 3 family.</text>
</comment>
<dbReference type="UniPathway" id="UPA00138"/>
<comment type="pathway">
    <text evidence="4">Carbohydrate biosynthesis; gluconeogenesis.</text>
</comment>
<keyword evidence="1 4" id="KW-0378">Hydrolase</keyword>
<evidence type="ECO:0000256" key="1">
    <source>
        <dbReference type="ARBA" id="ARBA00022801"/>
    </source>
</evidence>
<dbReference type="EMBL" id="CP020465">
    <property type="protein sequence ID" value="ASP49011.1"/>
    <property type="molecule type" value="Genomic_DNA"/>
</dbReference>
<protein>
    <recommendedName>
        <fullName evidence="4">Fructose-1,6-bisphosphatase class 3</fullName>
        <shortName evidence="4">FBPase class 3</shortName>
        <ecNumber evidence="4">3.1.3.11</ecNumber>
    </recommendedName>
    <alternativeName>
        <fullName evidence="4">D-fructose-1,6-bisphosphate 1-phosphohydrolase class 3</fullName>
    </alternativeName>
</protein>
<dbReference type="HAMAP" id="MF_01854">
    <property type="entry name" value="FBPase_class3"/>
    <property type="match status" value="1"/>
</dbReference>
<reference evidence="5 6" key="1">
    <citation type="submission" date="2017-08" db="EMBL/GenBank/DDBJ databases">
        <title>Complete genome of Colwellia sp. NB097-1, a psychrophile bacterium ioslated from Bering Sea.</title>
        <authorList>
            <person name="Chen X."/>
        </authorList>
    </citation>
    <scope>NUCLEOTIDE SEQUENCE [LARGE SCALE GENOMIC DNA]</scope>
    <source>
        <strain evidence="5 6">NB097-1</strain>
    </source>
</reference>
<evidence type="ECO:0000256" key="2">
    <source>
        <dbReference type="ARBA" id="ARBA00023211"/>
    </source>
</evidence>
<gene>
    <name evidence="4" type="primary">fbp</name>
    <name evidence="5" type="ORF">B5D82_15275</name>
</gene>
<sequence length="654" mass="72039">MILKANDETELSLLAGVYPSIAAVTSAIKELEDELNLPKGTEHFVSDLHGEYESFCHVIKNGSGSISQAIDETFTQQLSAAEKHQLTALICYPEEVFSHKGDGVNLEALCSVQSLVRLVIICRFFTKFNARSTVKELMPANFSRPLATLLFDFQTGSELSSPCLNILDNLVASGSVKEFIVAIAELIQKLAISKLHVIGDIYDRGPGAHQIMDMLMKYHSVDVQWGNHDILWMGAAAGSEACIATAIRIALRYTDLDTLQSGYGINLLPLAALAVELYGDDPCEQFQPKVPAEQILPNHDRRLLAQMQKAIAIIQLKLEGQIVQRRPQYQMNDRLLLDKIDLAAGTVSIDQVSYPLIDQHFPTISADSPYTLSEDEQSVIEQLKLAFTASKSLQQHVRFLYSHGAMYHVSNGHLLYHGCVAMNDDGSFKAFKVAGKEFAGKAFVDRVDALARQGYFSPVGSEEKAYGEDAMWYLWCGEQSPLFGKQRMATFERYFIADTATHAEGRNAYYVLRNEAQSARKILQEFGIAPDTGRIVNGHVPVKVKKGESPIKADGKLLVIDGGFAKAYRGETGIAGYTLVANADSLSLVAHPPFESVKAYIEQGPQMEPDVECVETMSPALQVKDCEEALQINEGIVSLKSLLSAHQMGQLKQQ</sequence>
<dbReference type="Gene3D" id="3.60.21.10">
    <property type="match status" value="1"/>
</dbReference>
<dbReference type="EC" id="3.1.3.11" evidence="4"/>
<evidence type="ECO:0000313" key="5">
    <source>
        <dbReference type="EMBL" id="ASP49011.1"/>
    </source>
</evidence>
<dbReference type="KEGG" id="cber:B5D82_15275"/>
<dbReference type="GO" id="GO:0042132">
    <property type="term" value="F:fructose 1,6-bisphosphate 1-phosphatase activity"/>
    <property type="evidence" value="ECO:0007669"/>
    <property type="project" value="UniProtKB-UniRule"/>
</dbReference>
<accession>A0A222GB40</accession>
<evidence type="ECO:0000313" key="6">
    <source>
        <dbReference type="Proteomes" id="UP000202259"/>
    </source>
</evidence>
<dbReference type="AlphaFoldDB" id="A0A222GB40"/>
<comment type="catalytic activity">
    <reaction evidence="4">
        <text>beta-D-fructose 1,6-bisphosphate + H2O = beta-D-fructose 6-phosphate + phosphate</text>
        <dbReference type="Rhea" id="RHEA:11064"/>
        <dbReference type="ChEBI" id="CHEBI:15377"/>
        <dbReference type="ChEBI" id="CHEBI:32966"/>
        <dbReference type="ChEBI" id="CHEBI:43474"/>
        <dbReference type="ChEBI" id="CHEBI:57634"/>
        <dbReference type="EC" id="3.1.3.11"/>
    </reaction>
</comment>
<evidence type="ECO:0000256" key="4">
    <source>
        <dbReference type="HAMAP-Rule" id="MF_01854"/>
    </source>
</evidence>
<dbReference type="SUPFAM" id="SSF56300">
    <property type="entry name" value="Metallo-dependent phosphatases"/>
    <property type="match status" value="1"/>
</dbReference>
<name>A0A222GB40_9GAMM</name>
<dbReference type="OrthoDB" id="9779903at2"/>
<organism evidence="5 6">
    <name type="scientific">Cognaticolwellia beringensis</name>
    <dbReference type="NCBI Taxonomy" id="1967665"/>
    <lineage>
        <taxon>Bacteria</taxon>
        <taxon>Pseudomonadati</taxon>
        <taxon>Pseudomonadota</taxon>
        <taxon>Gammaproteobacteria</taxon>
        <taxon>Alteromonadales</taxon>
        <taxon>Colwelliaceae</taxon>
        <taxon>Cognaticolwellia</taxon>
    </lineage>
</organism>
<keyword evidence="3 4" id="KW-0119">Carbohydrate metabolism</keyword>
<dbReference type="Pfam" id="PF06874">
    <property type="entry name" value="FBPase_2"/>
    <property type="match status" value="1"/>
</dbReference>
<dbReference type="InterPro" id="IPR009164">
    <property type="entry name" value="FBPtase_class3"/>
</dbReference>
<comment type="cofactor">
    <cofactor evidence="4">
        <name>Mn(2+)</name>
        <dbReference type="ChEBI" id="CHEBI:29035"/>
    </cofactor>
</comment>